<dbReference type="Proteomes" id="UP000183994">
    <property type="component" value="Unassembled WGS sequence"/>
</dbReference>
<keyword evidence="3" id="KW-1185">Reference proteome</keyword>
<dbReference type="SUPFAM" id="SSF55781">
    <property type="entry name" value="GAF domain-like"/>
    <property type="match status" value="1"/>
</dbReference>
<dbReference type="EMBL" id="FQZU01000019">
    <property type="protein sequence ID" value="SHK14525.1"/>
    <property type="molecule type" value="Genomic_DNA"/>
</dbReference>
<dbReference type="SMART" id="SM00065">
    <property type="entry name" value="GAF"/>
    <property type="match status" value="1"/>
</dbReference>
<gene>
    <name evidence="2" type="ORF">SAMN02745216_02945</name>
</gene>
<dbReference type="InterPro" id="IPR003018">
    <property type="entry name" value="GAF"/>
</dbReference>
<name>A0A1M6Q2S7_9BACT</name>
<accession>A0A1M6Q2S7</accession>
<sequence>MDKHLVNYDTLIKVTRAISMSKDPEEIAILAVNSIKRALSVKGVTLFLVNRKTQELEVAASTGLSQEYLEKGPVSAIRSIADSLDSGPIAIYNVTDDPRLQYPQEAVKEGIASILSVPIEIHGQAMGALRVYTSEPWEFVMGDVSMVQAVGQMVGMALDMARLTRGYKSSIEVLKTMRDPSRMKPPVMEGFEGLPV</sequence>
<dbReference type="RefSeq" id="WP_073476936.1">
    <property type="nucleotide sequence ID" value="NZ_FQZU01000019.1"/>
</dbReference>
<feature type="domain" description="GAF" evidence="1">
    <location>
        <begin position="23"/>
        <end position="168"/>
    </location>
</feature>
<evidence type="ECO:0000313" key="3">
    <source>
        <dbReference type="Proteomes" id="UP000183994"/>
    </source>
</evidence>
<protein>
    <submittedName>
        <fullName evidence="2">GAF domain-containing protein</fullName>
    </submittedName>
</protein>
<dbReference type="Gene3D" id="3.30.450.40">
    <property type="match status" value="1"/>
</dbReference>
<dbReference type="STRING" id="1121393.SAMN02745216_02945"/>
<dbReference type="AlphaFoldDB" id="A0A1M6Q2S7"/>
<proteinExistence type="predicted"/>
<evidence type="ECO:0000313" key="2">
    <source>
        <dbReference type="EMBL" id="SHK14525.1"/>
    </source>
</evidence>
<reference evidence="3" key="1">
    <citation type="submission" date="2016-11" db="EMBL/GenBank/DDBJ databases">
        <authorList>
            <person name="Varghese N."/>
            <person name="Submissions S."/>
        </authorList>
    </citation>
    <scope>NUCLEOTIDE SEQUENCE [LARGE SCALE GENOMIC DNA]</scope>
    <source>
        <strain evidence="3">DSM 16219</strain>
    </source>
</reference>
<dbReference type="Pfam" id="PF01590">
    <property type="entry name" value="GAF"/>
    <property type="match status" value="1"/>
</dbReference>
<dbReference type="InterPro" id="IPR029016">
    <property type="entry name" value="GAF-like_dom_sf"/>
</dbReference>
<evidence type="ECO:0000259" key="1">
    <source>
        <dbReference type="SMART" id="SM00065"/>
    </source>
</evidence>
<dbReference type="OrthoDB" id="9765588at2"/>
<organism evidence="2 3">
    <name type="scientific">Desulfatibacillum alkenivorans DSM 16219</name>
    <dbReference type="NCBI Taxonomy" id="1121393"/>
    <lineage>
        <taxon>Bacteria</taxon>
        <taxon>Pseudomonadati</taxon>
        <taxon>Thermodesulfobacteriota</taxon>
        <taxon>Desulfobacteria</taxon>
        <taxon>Desulfobacterales</taxon>
        <taxon>Desulfatibacillaceae</taxon>
        <taxon>Desulfatibacillum</taxon>
    </lineage>
</organism>